<comment type="caution">
    <text evidence="1">The sequence shown here is derived from an EMBL/GenBank/DDBJ whole genome shotgun (WGS) entry which is preliminary data.</text>
</comment>
<accession>A0ACB6F3P2</accession>
<proteinExistence type="predicted"/>
<sequence>MVYYPVPKYISKSVLKKADPYEWSERDKRVTAVATTSTCLRCAQGVAVGKKLCKKPEQKRCAHCVKGNRGGCFLVPGDMVGKLNRLYRLRSKYDTAVSNSDNPRISAVVLSAGAKLARCQRQFNLELATRRRTAAHTGTPIGRRIAVALEQAVKHLAHSNGMAGEGDDSDDSDDPSTPGDGESQAGGSGSAGGSNSGSEEGEEEETGGNGETGGGGGEGVEGDGGN</sequence>
<dbReference type="EMBL" id="PDWZ02000019">
    <property type="protein sequence ID" value="KAB2099044.1"/>
    <property type="molecule type" value="Genomic_DNA"/>
</dbReference>
<name>A0ACB6F3P2_9PLEO</name>
<organism evidence="1 2">
    <name type="scientific">Alternaria gaisen</name>
    <dbReference type="NCBI Taxonomy" id="167740"/>
    <lineage>
        <taxon>Eukaryota</taxon>
        <taxon>Fungi</taxon>
        <taxon>Dikarya</taxon>
        <taxon>Ascomycota</taxon>
        <taxon>Pezizomycotina</taxon>
        <taxon>Dothideomycetes</taxon>
        <taxon>Pleosporomycetidae</taxon>
        <taxon>Pleosporales</taxon>
        <taxon>Pleosporineae</taxon>
        <taxon>Pleosporaceae</taxon>
        <taxon>Alternaria</taxon>
        <taxon>Alternaria sect. Alternaria</taxon>
    </lineage>
</organism>
<evidence type="ECO:0000313" key="1">
    <source>
        <dbReference type="EMBL" id="KAB2099044.1"/>
    </source>
</evidence>
<reference evidence="1 2" key="1">
    <citation type="journal article" date="2019" name="bioRxiv">
        <title>Genomics, evolutionary history and diagnostics of the Alternaria alternata species group including apple and Asian pear pathotypes.</title>
        <authorList>
            <person name="Armitage A.D."/>
            <person name="Cockerton H.M."/>
            <person name="Sreenivasaprasad S."/>
            <person name="Woodhall J.W."/>
            <person name="Lane C.R."/>
            <person name="Harrison R.J."/>
            <person name="Clarkson J.P."/>
        </authorList>
    </citation>
    <scope>NUCLEOTIDE SEQUENCE [LARGE SCALE GENOMIC DNA]</scope>
    <source>
        <strain evidence="1 2">FERA 650</strain>
    </source>
</reference>
<keyword evidence="2" id="KW-1185">Reference proteome</keyword>
<evidence type="ECO:0000313" key="2">
    <source>
        <dbReference type="Proteomes" id="UP000293547"/>
    </source>
</evidence>
<gene>
    <name evidence="1" type="ORF">AG0111_0g12727</name>
</gene>
<dbReference type="Proteomes" id="UP000293547">
    <property type="component" value="Unassembled WGS sequence"/>
</dbReference>
<protein>
    <submittedName>
        <fullName evidence="1">Uncharacterized protein</fullName>
    </submittedName>
</protein>